<dbReference type="Proteomes" id="UP000013520">
    <property type="component" value="Chromosome"/>
</dbReference>
<proteinExistence type="predicted"/>
<sequence>MTMPSKADIFEHWKKWLIKNGFSLREPNCWACGIWWDSNYDVDGGATWGEVREAWNRVPLQRSILFLNH</sequence>
<dbReference type="KEGG" id="dgi:Desgi_2879"/>
<protein>
    <submittedName>
        <fullName evidence="1">Uncharacterized protein</fullName>
    </submittedName>
</protein>
<evidence type="ECO:0000313" key="2">
    <source>
        <dbReference type="Proteomes" id="UP000013520"/>
    </source>
</evidence>
<keyword evidence="2" id="KW-1185">Reference proteome</keyword>
<accession>R4KGD6</accession>
<evidence type="ECO:0000313" key="1">
    <source>
        <dbReference type="EMBL" id="AGL02278.1"/>
    </source>
</evidence>
<dbReference type="STRING" id="767817.Desgi_2879"/>
<dbReference type="HOGENOM" id="CLU_2769051_0_0_9"/>
<dbReference type="AlphaFoldDB" id="R4KGD6"/>
<name>R4KGD6_9FIRM</name>
<dbReference type="EMBL" id="CP003273">
    <property type="protein sequence ID" value="AGL02278.1"/>
    <property type="molecule type" value="Genomic_DNA"/>
</dbReference>
<reference evidence="1 2" key="1">
    <citation type="submission" date="2012-01" db="EMBL/GenBank/DDBJ databases">
        <title>Complete sequence of Desulfotomaculum gibsoniae DSM 7213.</title>
        <authorList>
            <consortium name="US DOE Joint Genome Institute"/>
            <person name="Lucas S."/>
            <person name="Han J."/>
            <person name="Lapidus A."/>
            <person name="Cheng J.-F."/>
            <person name="Goodwin L."/>
            <person name="Pitluck S."/>
            <person name="Peters L."/>
            <person name="Ovchinnikova G."/>
            <person name="Teshima H."/>
            <person name="Detter J.C."/>
            <person name="Han C."/>
            <person name="Tapia R."/>
            <person name="Land M."/>
            <person name="Hauser L."/>
            <person name="Kyrpides N."/>
            <person name="Ivanova N."/>
            <person name="Pagani I."/>
            <person name="Parshina S."/>
            <person name="Plugge C."/>
            <person name="Muyzer G."/>
            <person name="Kuever J."/>
            <person name="Ivanova A."/>
            <person name="Nazina T."/>
            <person name="Klenk H.-P."/>
            <person name="Brambilla E."/>
            <person name="Spring S."/>
            <person name="Stams A.F."/>
            <person name="Woyke T."/>
        </authorList>
    </citation>
    <scope>NUCLEOTIDE SEQUENCE [LARGE SCALE GENOMIC DNA]</scope>
    <source>
        <strain evidence="1 2">DSM 7213</strain>
    </source>
</reference>
<organism evidence="1 2">
    <name type="scientific">Desulfoscipio gibsoniae DSM 7213</name>
    <dbReference type="NCBI Taxonomy" id="767817"/>
    <lineage>
        <taxon>Bacteria</taxon>
        <taxon>Bacillati</taxon>
        <taxon>Bacillota</taxon>
        <taxon>Clostridia</taxon>
        <taxon>Eubacteriales</taxon>
        <taxon>Desulfallaceae</taxon>
        <taxon>Desulfoscipio</taxon>
    </lineage>
</organism>
<gene>
    <name evidence="1" type="ORF">Desgi_2879</name>
</gene>